<keyword evidence="2" id="KW-1185">Reference proteome</keyword>
<dbReference type="RefSeq" id="WP_171556911.1">
    <property type="nucleotide sequence ID" value="NZ_JABFCS010000001.1"/>
</dbReference>
<name>A0A849KEC8_9BURK</name>
<dbReference type="Proteomes" id="UP000552954">
    <property type="component" value="Unassembled WGS sequence"/>
</dbReference>
<organism evidence="1 2">
    <name type="scientific">Ramlibacter montanisoli</name>
    <dbReference type="NCBI Taxonomy" id="2732512"/>
    <lineage>
        <taxon>Bacteria</taxon>
        <taxon>Pseudomonadati</taxon>
        <taxon>Pseudomonadota</taxon>
        <taxon>Betaproteobacteria</taxon>
        <taxon>Burkholderiales</taxon>
        <taxon>Comamonadaceae</taxon>
        <taxon>Ramlibacter</taxon>
    </lineage>
</organism>
<dbReference type="EMBL" id="JABFCS010000001">
    <property type="protein sequence ID" value="NNU42563.1"/>
    <property type="molecule type" value="Genomic_DNA"/>
</dbReference>
<dbReference type="AlphaFoldDB" id="A0A849KEC8"/>
<evidence type="ECO:0000313" key="1">
    <source>
        <dbReference type="EMBL" id="NNU42563.1"/>
    </source>
</evidence>
<protein>
    <submittedName>
        <fullName evidence="1">Uncharacterized protein</fullName>
    </submittedName>
</protein>
<sequence>MRRNLALTLGIPVAALLLALVLNPSPERHRQKIKDTMGQRSPVARALGMGALAAFASNYHSLGLASYTTAGDRTLSVGAFGLVYVLQQ</sequence>
<accession>A0A849KEC8</accession>
<proteinExistence type="predicted"/>
<evidence type="ECO:0000313" key="2">
    <source>
        <dbReference type="Proteomes" id="UP000552954"/>
    </source>
</evidence>
<comment type="caution">
    <text evidence="1">The sequence shown here is derived from an EMBL/GenBank/DDBJ whole genome shotgun (WGS) entry which is preliminary data.</text>
</comment>
<reference evidence="1 2" key="1">
    <citation type="submission" date="2020-05" db="EMBL/GenBank/DDBJ databases">
        <authorList>
            <person name="Khan S.A."/>
            <person name="Jeon C.O."/>
            <person name="Chun B.H."/>
        </authorList>
    </citation>
    <scope>NUCLEOTIDE SEQUENCE [LARGE SCALE GENOMIC DNA]</scope>
    <source>
        <strain evidence="1 2">B156</strain>
    </source>
</reference>
<reference evidence="1 2" key="2">
    <citation type="submission" date="2020-06" db="EMBL/GenBank/DDBJ databases">
        <title>Ramlibacter rhizophilus sp. nov., isolated from rhizosphere soil of national flower Mugunghwa from South Korea.</title>
        <authorList>
            <person name="Zheng-Fei Y."/>
            <person name="Huan T."/>
        </authorList>
    </citation>
    <scope>NUCLEOTIDE SEQUENCE [LARGE SCALE GENOMIC DNA]</scope>
    <source>
        <strain evidence="1 2">B156</strain>
    </source>
</reference>
<gene>
    <name evidence="1" type="ORF">HK415_04395</name>
</gene>